<dbReference type="InterPro" id="IPR003887">
    <property type="entry name" value="LEM_dom"/>
</dbReference>
<evidence type="ECO:0000313" key="4">
    <source>
        <dbReference type="Proteomes" id="UP001196413"/>
    </source>
</evidence>
<gene>
    <name evidence="3" type="ORF">KIN20_014579</name>
</gene>
<dbReference type="CDD" id="cd12934">
    <property type="entry name" value="LEM"/>
    <property type="match status" value="1"/>
</dbReference>
<evidence type="ECO:0000256" key="1">
    <source>
        <dbReference type="SAM" id="MobiDB-lite"/>
    </source>
</evidence>
<feature type="region of interest" description="Disordered" evidence="1">
    <location>
        <begin position="75"/>
        <end position="129"/>
    </location>
</feature>
<dbReference type="EMBL" id="JAHQIW010002908">
    <property type="protein sequence ID" value="KAJ1356786.1"/>
    <property type="molecule type" value="Genomic_DNA"/>
</dbReference>
<dbReference type="Gene3D" id="1.10.720.40">
    <property type="match status" value="1"/>
</dbReference>
<comment type="caution">
    <text evidence="3">The sequence shown here is derived from an EMBL/GenBank/DDBJ whole genome shotgun (WGS) entry which is preliminary data.</text>
</comment>
<evidence type="ECO:0000259" key="2">
    <source>
        <dbReference type="PROSITE" id="PS50954"/>
    </source>
</evidence>
<dbReference type="SMART" id="SM00540">
    <property type="entry name" value="LEM"/>
    <property type="match status" value="1"/>
</dbReference>
<keyword evidence="4" id="KW-1185">Reference proteome</keyword>
<dbReference type="Proteomes" id="UP001196413">
    <property type="component" value="Unassembled WGS sequence"/>
</dbReference>
<dbReference type="SUPFAM" id="SSF63451">
    <property type="entry name" value="LEM domain"/>
    <property type="match status" value="1"/>
</dbReference>
<protein>
    <recommendedName>
        <fullName evidence="2">LEM domain-containing protein</fullName>
    </recommendedName>
</protein>
<organism evidence="3 4">
    <name type="scientific">Parelaphostrongylus tenuis</name>
    <name type="common">Meningeal worm</name>
    <dbReference type="NCBI Taxonomy" id="148309"/>
    <lineage>
        <taxon>Eukaryota</taxon>
        <taxon>Metazoa</taxon>
        <taxon>Ecdysozoa</taxon>
        <taxon>Nematoda</taxon>
        <taxon>Chromadorea</taxon>
        <taxon>Rhabditida</taxon>
        <taxon>Rhabditina</taxon>
        <taxon>Rhabditomorpha</taxon>
        <taxon>Strongyloidea</taxon>
        <taxon>Metastrongylidae</taxon>
        <taxon>Parelaphostrongylus</taxon>
    </lineage>
</organism>
<dbReference type="InterPro" id="IPR011015">
    <property type="entry name" value="LEM/LEM-like_dom_sf"/>
</dbReference>
<name>A0AAD5QS03_PARTN</name>
<dbReference type="AlphaFoldDB" id="A0AAD5QS03"/>
<evidence type="ECO:0000313" key="3">
    <source>
        <dbReference type="EMBL" id="KAJ1356786.1"/>
    </source>
</evidence>
<dbReference type="PROSITE" id="PS50954">
    <property type="entry name" value="LEM"/>
    <property type="match status" value="1"/>
</dbReference>
<reference evidence="3" key="1">
    <citation type="submission" date="2021-06" db="EMBL/GenBank/DDBJ databases">
        <title>Parelaphostrongylus tenuis whole genome reference sequence.</title>
        <authorList>
            <person name="Garwood T.J."/>
            <person name="Larsen P.A."/>
            <person name="Fountain-Jones N.M."/>
            <person name="Garbe J.R."/>
            <person name="Macchietto M.G."/>
            <person name="Kania S.A."/>
            <person name="Gerhold R.W."/>
            <person name="Richards J.E."/>
            <person name="Wolf T.M."/>
        </authorList>
    </citation>
    <scope>NUCLEOTIDE SEQUENCE</scope>
    <source>
        <strain evidence="3">MNPRO001-30</strain>
        <tissue evidence="3">Meninges</tissue>
    </source>
</reference>
<accession>A0AAD5QS03</accession>
<proteinExistence type="predicted"/>
<dbReference type="Pfam" id="PF03020">
    <property type="entry name" value="LEM"/>
    <property type="match status" value="1"/>
</dbReference>
<sequence>MNMNDLTDTEIRQQLIALFQSVGPVIPSTRVLHLKKLRNLLAQGDAPMHEHALPTMTNGNIMPHDVMNGNEEAKTTLENERSSNQCPLNNGVSEPCDAPRKASPPRSTTPLAGDDSSDEELRGEKSVRYLSPEEMELEMAYNRSCNSSYKAPNNDFRKVSTGIAMLNMNCSIFSGFFMYNIFYDVDLKIPSTHY</sequence>
<feature type="compositionally biased region" description="Polar residues" evidence="1">
    <location>
        <begin position="82"/>
        <end position="92"/>
    </location>
</feature>
<feature type="domain" description="LEM" evidence="2">
    <location>
        <begin position="1"/>
        <end position="44"/>
    </location>
</feature>